<dbReference type="Pfam" id="PF00035">
    <property type="entry name" value="dsrm"/>
    <property type="match status" value="1"/>
</dbReference>
<dbReference type="EMBL" id="NMVI01000013">
    <property type="protein sequence ID" value="OYN88202.1"/>
    <property type="molecule type" value="Genomic_DNA"/>
</dbReference>
<dbReference type="Proteomes" id="UP000216300">
    <property type="component" value="Unassembled WGS sequence"/>
</dbReference>
<keyword evidence="8 9" id="KW-0694">RNA-binding</keyword>
<accession>A0A255EFJ2</accession>
<feature type="active site" evidence="9">
    <location>
        <position position="128"/>
    </location>
</feature>
<dbReference type="PANTHER" id="PTHR11207:SF0">
    <property type="entry name" value="RIBONUCLEASE 3"/>
    <property type="match status" value="1"/>
</dbReference>
<keyword evidence="14" id="KW-1185">Reference proteome</keyword>
<dbReference type="Proteomes" id="UP000216533">
    <property type="component" value="Unassembled WGS sequence"/>
</dbReference>
<dbReference type="GO" id="GO:0010468">
    <property type="term" value="P:regulation of gene expression"/>
    <property type="evidence" value="ECO:0007669"/>
    <property type="project" value="TreeGrafter"/>
</dbReference>
<keyword evidence="9" id="KW-0699">rRNA-binding</keyword>
<comment type="similarity">
    <text evidence="2">Belongs to the ribonuclease III family.</text>
</comment>
<dbReference type="InterPro" id="IPR036389">
    <property type="entry name" value="RNase_III_sf"/>
</dbReference>
<comment type="subunit">
    <text evidence="9">Homodimer.</text>
</comment>
<dbReference type="SUPFAM" id="SSF69065">
    <property type="entry name" value="RNase III domain-like"/>
    <property type="match status" value="1"/>
</dbReference>
<dbReference type="AlphaFoldDB" id="A0A255EIL3"/>
<dbReference type="Pfam" id="PF14622">
    <property type="entry name" value="Ribonucleas_3_3"/>
    <property type="match status" value="1"/>
</dbReference>
<dbReference type="GO" id="GO:0046872">
    <property type="term" value="F:metal ion binding"/>
    <property type="evidence" value="ECO:0007669"/>
    <property type="project" value="UniProtKB-KW"/>
</dbReference>
<sequence>MTESVAQGPEDGLDALLHEVGIDLSGPERDLAFVHRSYAYENGQIPTNERLEFLGDAVLEIHVTDYLYRSQPDLPEGRLAKVRSAVVNTHSLADVARRHGLGHHILLGRGEVTTGGADKSSILADTTEALIGAIHIGVGEQAAADFVRHVFAPLVDQAVSLGAGLDWKTALQELASANGDLPTYEVEQSGPEHQRSFTAWVSAAGARFGPGTGTTKRQAEQHAAEVAVRSLQGTGVAASR</sequence>
<dbReference type="PROSITE" id="PS50137">
    <property type="entry name" value="DS_RBD"/>
    <property type="match status" value="1"/>
</dbReference>
<dbReference type="CDD" id="cd10845">
    <property type="entry name" value="DSRM_RNAse_III_family"/>
    <property type="match status" value="1"/>
</dbReference>
<dbReference type="RefSeq" id="WP_094450186.1">
    <property type="nucleotide sequence ID" value="NZ_NMVI01000013.1"/>
</dbReference>
<evidence type="ECO:0000256" key="3">
    <source>
        <dbReference type="ARBA" id="ARBA00022552"/>
    </source>
</evidence>
<feature type="binding site" evidence="9">
    <location>
        <position position="52"/>
    </location>
    <ligand>
        <name>Mg(2+)</name>
        <dbReference type="ChEBI" id="CHEBI:18420"/>
    </ligand>
</feature>
<dbReference type="SUPFAM" id="SSF54768">
    <property type="entry name" value="dsRNA-binding domain-like"/>
    <property type="match status" value="1"/>
</dbReference>
<reference evidence="14 15" key="1">
    <citation type="submission" date="2017-07" db="EMBL/GenBank/DDBJ databases">
        <title>Draft whole genome sequences of clinical Proprionibacteriaceae strains.</title>
        <authorList>
            <person name="Bernier A.-M."/>
            <person name="Bernard K."/>
            <person name="Domingo M.-C."/>
        </authorList>
    </citation>
    <scope>NUCLEOTIDE SEQUENCE [LARGE SCALE GENOMIC DNA]</scope>
    <source>
        <strain evidence="13 14">NML 150081</strain>
        <strain evidence="12 15">NML 160184</strain>
    </source>
</reference>
<feature type="active site" evidence="9">
    <location>
        <position position="56"/>
    </location>
</feature>
<dbReference type="PANTHER" id="PTHR11207">
    <property type="entry name" value="RIBONUCLEASE III"/>
    <property type="match status" value="1"/>
</dbReference>
<evidence type="ECO:0000313" key="12">
    <source>
        <dbReference type="EMBL" id="OYN88202.1"/>
    </source>
</evidence>
<dbReference type="GO" id="GO:0006364">
    <property type="term" value="P:rRNA processing"/>
    <property type="evidence" value="ECO:0007669"/>
    <property type="project" value="UniProtKB-UniRule"/>
</dbReference>
<keyword evidence="9" id="KW-0819">tRNA processing</keyword>
<evidence type="ECO:0000256" key="5">
    <source>
        <dbReference type="ARBA" id="ARBA00022722"/>
    </source>
</evidence>
<dbReference type="GO" id="GO:0006397">
    <property type="term" value="P:mRNA processing"/>
    <property type="evidence" value="ECO:0007669"/>
    <property type="project" value="UniProtKB-UniRule"/>
</dbReference>
<keyword evidence="9" id="KW-0963">Cytoplasm</keyword>
<dbReference type="EMBL" id="NMVJ01000006">
    <property type="protein sequence ID" value="OYN91368.1"/>
    <property type="molecule type" value="Genomic_DNA"/>
</dbReference>
<dbReference type="HAMAP" id="MF_00104">
    <property type="entry name" value="RNase_III"/>
    <property type="match status" value="1"/>
</dbReference>
<feature type="binding site" evidence="9">
    <location>
        <position position="125"/>
    </location>
    <ligand>
        <name>Mg(2+)</name>
        <dbReference type="ChEBI" id="CHEBI:18420"/>
    </ligand>
</feature>
<evidence type="ECO:0000259" key="11">
    <source>
        <dbReference type="PROSITE" id="PS50142"/>
    </source>
</evidence>
<dbReference type="PROSITE" id="PS50142">
    <property type="entry name" value="RNASE_3_2"/>
    <property type="match status" value="1"/>
</dbReference>
<protein>
    <recommendedName>
        <fullName evidence="9">Ribonuclease 3</fullName>
        <ecNumber evidence="9">3.1.26.3</ecNumber>
    </recommendedName>
    <alternativeName>
        <fullName evidence="9">Ribonuclease III</fullName>
        <shortName evidence="9">RNase III</shortName>
    </alternativeName>
</protein>
<dbReference type="InterPro" id="IPR011907">
    <property type="entry name" value="RNase_III"/>
</dbReference>
<evidence type="ECO:0000256" key="1">
    <source>
        <dbReference type="ARBA" id="ARBA00000109"/>
    </source>
</evidence>
<evidence type="ECO:0000313" key="15">
    <source>
        <dbReference type="Proteomes" id="UP000216533"/>
    </source>
</evidence>
<dbReference type="GO" id="GO:0004525">
    <property type="term" value="F:ribonuclease III activity"/>
    <property type="evidence" value="ECO:0007669"/>
    <property type="project" value="UniProtKB-UniRule"/>
</dbReference>
<dbReference type="InterPro" id="IPR014720">
    <property type="entry name" value="dsRBD_dom"/>
</dbReference>
<evidence type="ECO:0000256" key="2">
    <source>
        <dbReference type="ARBA" id="ARBA00010183"/>
    </source>
</evidence>
<comment type="subcellular location">
    <subcellularLocation>
        <location evidence="9">Cytoplasm</location>
    </subcellularLocation>
</comment>
<dbReference type="Gene3D" id="3.30.160.20">
    <property type="match status" value="1"/>
</dbReference>
<evidence type="ECO:0000256" key="4">
    <source>
        <dbReference type="ARBA" id="ARBA00022664"/>
    </source>
</evidence>
<dbReference type="CDD" id="cd00593">
    <property type="entry name" value="RIBOc"/>
    <property type="match status" value="1"/>
</dbReference>
<dbReference type="InterPro" id="IPR000999">
    <property type="entry name" value="RNase_III_dom"/>
</dbReference>
<keyword evidence="5 9" id="KW-0540">Nuclease</keyword>
<gene>
    <name evidence="9" type="primary">rnc</name>
    <name evidence="13" type="ORF">CGZ91_08045</name>
    <name evidence="12" type="ORF">CGZ92_04450</name>
</gene>
<evidence type="ECO:0000256" key="6">
    <source>
        <dbReference type="ARBA" id="ARBA00022759"/>
    </source>
</evidence>
<comment type="function">
    <text evidence="9">Digests double-stranded RNA. Involved in the processing of primary rRNA transcript to yield the immediate precursors to the large and small rRNAs (23S and 16S). Processes some mRNAs, and tRNAs when they are encoded in the rRNA operon. Processes pre-crRNA and tracrRNA of type II CRISPR loci if present in the organism.</text>
</comment>
<name>A0A255EIL3_9ACTN</name>
<evidence type="ECO:0000256" key="8">
    <source>
        <dbReference type="ARBA" id="ARBA00022884"/>
    </source>
</evidence>
<evidence type="ECO:0000256" key="9">
    <source>
        <dbReference type="HAMAP-Rule" id="MF_00104"/>
    </source>
</evidence>
<dbReference type="SMART" id="SM00358">
    <property type="entry name" value="DSRM"/>
    <property type="match status" value="1"/>
</dbReference>
<dbReference type="GO" id="GO:0008033">
    <property type="term" value="P:tRNA processing"/>
    <property type="evidence" value="ECO:0007669"/>
    <property type="project" value="UniProtKB-KW"/>
</dbReference>
<comment type="catalytic activity">
    <reaction evidence="1 9">
        <text>Endonucleolytic cleavage to 5'-phosphomonoester.</text>
        <dbReference type="EC" id="3.1.26.3"/>
    </reaction>
</comment>
<evidence type="ECO:0000256" key="7">
    <source>
        <dbReference type="ARBA" id="ARBA00022801"/>
    </source>
</evidence>
<keyword evidence="6 9" id="KW-0255">Endonuclease</keyword>
<dbReference type="GO" id="GO:0005737">
    <property type="term" value="C:cytoplasm"/>
    <property type="evidence" value="ECO:0007669"/>
    <property type="project" value="UniProtKB-SubCell"/>
</dbReference>
<evidence type="ECO:0000313" key="13">
    <source>
        <dbReference type="EMBL" id="OYN91368.1"/>
    </source>
</evidence>
<dbReference type="GO" id="GO:0003725">
    <property type="term" value="F:double-stranded RNA binding"/>
    <property type="evidence" value="ECO:0007669"/>
    <property type="project" value="TreeGrafter"/>
</dbReference>
<feature type="binding site" evidence="9">
    <location>
        <position position="128"/>
    </location>
    <ligand>
        <name>Mg(2+)</name>
        <dbReference type="ChEBI" id="CHEBI:18420"/>
    </ligand>
</feature>
<dbReference type="OrthoDB" id="9805026at2"/>
<comment type="cofactor">
    <cofactor evidence="9">
        <name>Mg(2+)</name>
        <dbReference type="ChEBI" id="CHEBI:18420"/>
    </cofactor>
</comment>
<dbReference type="NCBIfam" id="TIGR02191">
    <property type="entry name" value="RNaseIII"/>
    <property type="match status" value="1"/>
</dbReference>
<comment type="caution">
    <text evidence="13">The sequence shown here is derived from an EMBL/GenBank/DDBJ whole genome shotgun (WGS) entry which is preliminary data.</text>
</comment>
<dbReference type="Gene3D" id="1.10.1520.10">
    <property type="entry name" value="Ribonuclease III domain"/>
    <property type="match status" value="1"/>
</dbReference>
<organism evidence="13 14">
    <name type="scientific">Parenemella sanctibonifatiensis</name>
    <dbReference type="NCBI Taxonomy" id="2016505"/>
    <lineage>
        <taxon>Bacteria</taxon>
        <taxon>Bacillati</taxon>
        <taxon>Actinomycetota</taxon>
        <taxon>Actinomycetes</taxon>
        <taxon>Propionibacteriales</taxon>
        <taxon>Propionibacteriaceae</taxon>
        <taxon>Parenemella</taxon>
    </lineage>
</organism>
<dbReference type="GO" id="GO:0019843">
    <property type="term" value="F:rRNA binding"/>
    <property type="evidence" value="ECO:0007669"/>
    <property type="project" value="UniProtKB-KW"/>
</dbReference>
<keyword evidence="7 9" id="KW-0378">Hydrolase</keyword>
<evidence type="ECO:0000259" key="10">
    <source>
        <dbReference type="PROSITE" id="PS50137"/>
    </source>
</evidence>
<keyword evidence="4 9" id="KW-0507">mRNA processing</keyword>
<keyword evidence="9" id="KW-0479">Metal-binding</keyword>
<keyword evidence="3 9" id="KW-0698">rRNA processing</keyword>
<dbReference type="PROSITE" id="PS00517">
    <property type="entry name" value="RNASE_3_1"/>
    <property type="match status" value="1"/>
</dbReference>
<feature type="domain" description="DRBM" evidence="10">
    <location>
        <begin position="166"/>
        <end position="233"/>
    </location>
</feature>
<accession>A0A255EIL3</accession>
<evidence type="ECO:0000313" key="14">
    <source>
        <dbReference type="Proteomes" id="UP000216300"/>
    </source>
</evidence>
<keyword evidence="9" id="KW-0460">Magnesium</keyword>
<proteinExistence type="inferred from homology"/>
<dbReference type="FunFam" id="1.10.1520.10:FF:000001">
    <property type="entry name" value="Ribonuclease 3"/>
    <property type="match status" value="1"/>
</dbReference>
<dbReference type="EC" id="3.1.26.3" evidence="9"/>
<dbReference type="SMART" id="SM00535">
    <property type="entry name" value="RIBOc"/>
    <property type="match status" value="1"/>
</dbReference>
<feature type="domain" description="RNase III" evidence="11">
    <location>
        <begin position="32"/>
        <end position="139"/>
    </location>
</feature>